<comment type="caution">
    <text evidence="2">The sequence shown here is derived from an EMBL/GenBank/DDBJ whole genome shotgun (WGS) entry which is preliminary data.</text>
</comment>
<keyword evidence="3" id="KW-1185">Reference proteome</keyword>
<name>A0ABQ9HDV3_9NEOP</name>
<gene>
    <name evidence="2" type="ORF">PR048_014235</name>
</gene>
<sequence>MDSALSESQESSELVRNKSSFKRSTMSCLGEADIFQSFVVDDLSVRGLLQAAPMYALLAVRRHLSLTPTLTLHTRDTGYQLSRLHRVQWAAGFLPRPRDSEVHNLWCRPAVAYLPTPSMSNITSKLYTYATLAPNSLHICPIPNTLHLIECQCSKGEDIPEPLPNPQKERKKKHNTMSAYTRQKAKSKYRNSIPLEMASQKQSSDTHKPPYDRVKRCRELVAYLVRAGHDTAERRQEFWSPSFQDALRHILFHSEVTTTEILRAGVCIEYLPERLTVTPDCYEAVLKFYFRDIPPSQANKALPSLESFAKGTAHYICAYSCEHCEPRGLIQRTHSMPRQHTRQPFARQDECVRSCIISVREAGWTFRSIARYLKQSAYTVSPSGTQWEQEKVRVGPGEPPAGKNISWCDRLDMSWQLGIHLCPPLPCPSWLAELDVSSRRPLRPEHRRARVAFCRERAVRQLVDCRRVVFSDESRSCVWIQTTAELESADVLVSAAIHASLWSGAAPQQEVSWCEVPFTTIPAPHRCRLMEP</sequence>
<proteinExistence type="predicted"/>
<feature type="region of interest" description="Disordered" evidence="1">
    <location>
        <begin position="157"/>
        <end position="183"/>
    </location>
</feature>
<evidence type="ECO:0000313" key="2">
    <source>
        <dbReference type="EMBL" id="KAJ8882427.1"/>
    </source>
</evidence>
<reference evidence="2 3" key="1">
    <citation type="submission" date="2023-02" db="EMBL/GenBank/DDBJ databases">
        <title>LHISI_Scaffold_Assembly.</title>
        <authorList>
            <person name="Stuart O.P."/>
            <person name="Cleave R."/>
            <person name="Magrath M.J.L."/>
            <person name="Mikheyev A.S."/>
        </authorList>
    </citation>
    <scope>NUCLEOTIDE SEQUENCE [LARGE SCALE GENOMIC DNA]</scope>
    <source>
        <strain evidence="2">Daus_M_001</strain>
        <tissue evidence="2">Leg muscle</tissue>
    </source>
</reference>
<protein>
    <submittedName>
        <fullName evidence="2">Uncharacterized protein</fullName>
    </submittedName>
</protein>
<dbReference type="Proteomes" id="UP001159363">
    <property type="component" value="Chromosome 4"/>
</dbReference>
<organism evidence="2 3">
    <name type="scientific">Dryococelus australis</name>
    <dbReference type="NCBI Taxonomy" id="614101"/>
    <lineage>
        <taxon>Eukaryota</taxon>
        <taxon>Metazoa</taxon>
        <taxon>Ecdysozoa</taxon>
        <taxon>Arthropoda</taxon>
        <taxon>Hexapoda</taxon>
        <taxon>Insecta</taxon>
        <taxon>Pterygota</taxon>
        <taxon>Neoptera</taxon>
        <taxon>Polyneoptera</taxon>
        <taxon>Phasmatodea</taxon>
        <taxon>Verophasmatodea</taxon>
        <taxon>Anareolatae</taxon>
        <taxon>Phasmatidae</taxon>
        <taxon>Eurycanthinae</taxon>
        <taxon>Dryococelus</taxon>
    </lineage>
</organism>
<accession>A0ABQ9HDV3</accession>
<evidence type="ECO:0000256" key="1">
    <source>
        <dbReference type="SAM" id="MobiDB-lite"/>
    </source>
</evidence>
<dbReference type="EMBL" id="JARBHB010000005">
    <property type="protein sequence ID" value="KAJ8882427.1"/>
    <property type="molecule type" value="Genomic_DNA"/>
</dbReference>
<evidence type="ECO:0000313" key="3">
    <source>
        <dbReference type="Proteomes" id="UP001159363"/>
    </source>
</evidence>